<dbReference type="RefSeq" id="WP_184152818.1">
    <property type="nucleotide sequence ID" value="NZ_JACHKA010000001.1"/>
</dbReference>
<dbReference type="HAMAP" id="MF_00258">
    <property type="entry name" value="Glu_racemase"/>
    <property type="match status" value="1"/>
</dbReference>
<gene>
    <name evidence="7" type="primary">murI</name>
    <name evidence="8" type="ORF">HNP60_001886</name>
</gene>
<evidence type="ECO:0000313" key="9">
    <source>
        <dbReference type="Proteomes" id="UP001138540"/>
    </source>
</evidence>
<keyword evidence="4 7" id="KW-0573">Peptidoglycan synthesis</keyword>
<dbReference type="InterPro" id="IPR018187">
    <property type="entry name" value="Asp/Glu_racemase_AS_1"/>
</dbReference>
<keyword evidence="6 7" id="KW-0961">Cell wall biogenesis/degradation</keyword>
<dbReference type="Pfam" id="PF01177">
    <property type="entry name" value="Asp_Glu_race"/>
    <property type="match status" value="1"/>
</dbReference>
<accession>A0ABR6NH04</accession>
<feature type="binding site" evidence="7">
    <location>
        <begin position="81"/>
        <end position="82"/>
    </location>
    <ligand>
        <name>substrate</name>
    </ligand>
</feature>
<comment type="caution">
    <text evidence="8">The sequence shown here is derived from an EMBL/GenBank/DDBJ whole genome shotgun (WGS) entry which is preliminary data.</text>
</comment>
<reference evidence="8 9" key="1">
    <citation type="submission" date="2020-08" db="EMBL/GenBank/DDBJ databases">
        <title>Exploring microbial biodiversity for novel pathways involved in the catabolism of aromatic compounds derived from lignin.</title>
        <authorList>
            <person name="Elkins J."/>
        </authorList>
    </citation>
    <scope>NUCLEOTIDE SEQUENCE [LARGE SCALE GENOMIC DNA]</scope>
    <source>
        <strain evidence="8 9">B1D3A</strain>
    </source>
</reference>
<comment type="catalytic activity">
    <reaction evidence="1 7">
        <text>L-glutamate = D-glutamate</text>
        <dbReference type="Rhea" id="RHEA:12813"/>
        <dbReference type="ChEBI" id="CHEBI:29985"/>
        <dbReference type="ChEBI" id="CHEBI:29986"/>
        <dbReference type="EC" id="5.1.1.3"/>
    </reaction>
</comment>
<evidence type="ECO:0000256" key="3">
    <source>
        <dbReference type="ARBA" id="ARBA00022960"/>
    </source>
</evidence>
<organism evidence="8 9">
    <name type="scientific">Sphingobium lignivorans</name>
    <dbReference type="NCBI Taxonomy" id="2735886"/>
    <lineage>
        <taxon>Bacteria</taxon>
        <taxon>Pseudomonadati</taxon>
        <taxon>Pseudomonadota</taxon>
        <taxon>Alphaproteobacteria</taxon>
        <taxon>Sphingomonadales</taxon>
        <taxon>Sphingomonadaceae</taxon>
        <taxon>Sphingobium</taxon>
    </lineage>
</organism>
<feature type="binding site" evidence="7">
    <location>
        <begin position="48"/>
        <end position="49"/>
    </location>
    <ligand>
        <name>substrate</name>
    </ligand>
</feature>
<dbReference type="PANTHER" id="PTHR21198:SF2">
    <property type="entry name" value="GLUTAMATE RACEMASE"/>
    <property type="match status" value="1"/>
</dbReference>
<sequence>MPDPTCAPDSPVLFFDSGVGGLSILTPARRLLPHMPVVYAADSAGFPYGTKSEGEIAARVPALLGRLVERYHPRMAVIACNTASTIALSAVRAALDIPVVGTVPAIKPAALASRTRVIGVLGTNATVRQPYVDRLAAEHGADCVILRHGSAELVTYAEARLRGEPADPAVPRRALAGLLDQPGGERMDMVVLACTHFPLVEDELAAAAPRALTFLDGGAGIARRIAYLNGDMPWPEERPEGVAVFTRVDPAIEALAPALALYGLSSIKAL</sequence>
<comment type="pathway">
    <text evidence="7">Cell wall biogenesis; peptidoglycan biosynthesis.</text>
</comment>
<evidence type="ECO:0000256" key="2">
    <source>
        <dbReference type="ARBA" id="ARBA00013090"/>
    </source>
</evidence>
<name>A0ABR6NH04_9SPHN</name>
<evidence type="ECO:0000256" key="7">
    <source>
        <dbReference type="HAMAP-Rule" id="MF_00258"/>
    </source>
</evidence>
<dbReference type="EC" id="5.1.1.3" evidence="2 7"/>
<dbReference type="EMBL" id="JACHKA010000001">
    <property type="protein sequence ID" value="MBB5985912.1"/>
    <property type="molecule type" value="Genomic_DNA"/>
</dbReference>
<dbReference type="PANTHER" id="PTHR21198">
    <property type="entry name" value="GLUTAMATE RACEMASE"/>
    <property type="match status" value="1"/>
</dbReference>
<dbReference type="GO" id="GO:0008881">
    <property type="term" value="F:glutamate racemase activity"/>
    <property type="evidence" value="ECO:0007669"/>
    <property type="project" value="UniProtKB-EC"/>
</dbReference>
<dbReference type="NCBIfam" id="TIGR00067">
    <property type="entry name" value="glut_race"/>
    <property type="match status" value="1"/>
</dbReference>
<keyword evidence="9" id="KW-1185">Reference proteome</keyword>
<dbReference type="InterPro" id="IPR004391">
    <property type="entry name" value="Glu_race"/>
</dbReference>
<keyword evidence="5 7" id="KW-0413">Isomerase</keyword>
<evidence type="ECO:0000256" key="5">
    <source>
        <dbReference type="ARBA" id="ARBA00023235"/>
    </source>
</evidence>
<comment type="function">
    <text evidence="7">Provides the (R)-glutamate required for cell wall biosynthesis.</text>
</comment>
<dbReference type="Proteomes" id="UP001138540">
    <property type="component" value="Unassembled WGS sequence"/>
</dbReference>
<evidence type="ECO:0000256" key="4">
    <source>
        <dbReference type="ARBA" id="ARBA00022984"/>
    </source>
</evidence>
<dbReference type="InterPro" id="IPR033134">
    <property type="entry name" value="Asp/Glu_racemase_AS_2"/>
</dbReference>
<proteinExistence type="inferred from homology"/>
<dbReference type="SUPFAM" id="SSF53681">
    <property type="entry name" value="Aspartate/glutamate racemase"/>
    <property type="match status" value="2"/>
</dbReference>
<feature type="binding site" evidence="7">
    <location>
        <begin position="16"/>
        <end position="17"/>
    </location>
    <ligand>
        <name>substrate</name>
    </ligand>
</feature>
<keyword evidence="3 7" id="KW-0133">Cell shape</keyword>
<dbReference type="PROSITE" id="PS00924">
    <property type="entry name" value="ASP_GLU_RACEMASE_2"/>
    <property type="match status" value="1"/>
</dbReference>
<evidence type="ECO:0000256" key="6">
    <source>
        <dbReference type="ARBA" id="ARBA00023316"/>
    </source>
</evidence>
<dbReference type="Gene3D" id="3.40.50.1860">
    <property type="match status" value="2"/>
</dbReference>
<dbReference type="PROSITE" id="PS00923">
    <property type="entry name" value="ASP_GLU_RACEMASE_1"/>
    <property type="match status" value="1"/>
</dbReference>
<feature type="active site" description="Proton donor/acceptor" evidence="7">
    <location>
        <position position="194"/>
    </location>
</feature>
<dbReference type="InterPro" id="IPR001920">
    <property type="entry name" value="Asp/Glu_race"/>
</dbReference>
<protein>
    <recommendedName>
        <fullName evidence="2 7">Glutamate racemase</fullName>
        <ecNumber evidence="2 7">5.1.1.3</ecNumber>
    </recommendedName>
</protein>
<evidence type="ECO:0000313" key="8">
    <source>
        <dbReference type="EMBL" id="MBB5985912.1"/>
    </source>
</evidence>
<comment type="similarity">
    <text evidence="7">Belongs to the aspartate/glutamate racemases family.</text>
</comment>
<dbReference type="InterPro" id="IPR015942">
    <property type="entry name" value="Asp/Glu/hydantoin_racemase"/>
</dbReference>
<feature type="binding site" evidence="7">
    <location>
        <begin position="195"/>
        <end position="196"/>
    </location>
    <ligand>
        <name>substrate</name>
    </ligand>
</feature>
<feature type="active site" description="Proton donor/acceptor" evidence="7">
    <location>
        <position position="80"/>
    </location>
</feature>
<evidence type="ECO:0000256" key="1">
    <source>
        <dbReference type="ARBA" id="ARBA00001602"/>
    </source>
</evidence>